<sequence length="42" mass="4918">MGEVKKYFWDMNMVIWPIFTALVLIGVIVLAVWYLSSYGLIH</sequence>
<evidence type="ECO:0000313" key="3">
    <source>
        <dbReference type="EMBL" id="CEG13120.1"/>
    </source>
</evidence>
<protein>
    <submittedName>
        <fullName evidence="2">Uncharacterized protein</fullName>
    </submittedName>
</protein>
<evidence type="ECO:0000313" key="2">
    <source>
        <dbReference type="EMBL" id="CEG12155.1"/>
    </source>
</evidence>
<organism evidence="2">
    <name type="scientific">groundwater metagenome</name>
    <dbReference type="NCBI Taxonomy" id="717931"/>
    <lineage>
        <taxon>unclassified sequences</taxon>
        <taxon>metagenomes</taxon>
        <taxon>ecological metagenomes</taxon>
    </lineage>
</organism>
<dbReference type="EMBL" id="CCXY01000255">
    <property type="protein sequence ID" value="CEG13120.1"/>
    <property type="molecule type" value="Genomic_DNA"/>
</dbReference>
<gene>
    <name evidence="2" type="ORF">MSIBF_A1990004</name>
    <name evidence="3" type="ORF">MSIBF_A3280003</name>
</gene>
<reference evidence="2" key="1">
    <citation type="submission" date="2014-09" db="EMBL/GenBank/DDBJ databases">
        <authorList>
            <person name="Probst J Alexander"/>
        </authorList>
    </citation>
    <scope>NUCLEOTIDE SEQUENCE</scope>
</reference>
<name>A0A098EAW9_9ZZZZ</name>
<accession>A0A098EAW9</accession>
<feature type="transmembrane region" description="Helical" evidence="1">
    <location>
        <begin position="14"/>
        <end position="35"/>
    </location>
</feature>
<dbReference type="AlphaFoldDB" id="A0A098EAW9"/>
<keyword evidence="1" id="KW-0812">Transmembrane</keyword>
<dbReference type="EMBL" id="CCXY01000111">
    <property type="protein sequence ID" value="CEG12155.1"/>
    <property type="molecule type" value="Genomic_DNA"/>
</dbReference>
<keyword evidence="1" id="KW-1133">Transmembrane helix</keyword>
<proteinExistence type="predicted"/>
<keyword evidence="1" id="KW-0472">Membrane</keyword>
<evidence type="ECO:0000256" key="1">
    <source>
        <dbReference type="SAM" id="Phobius"/>
    </source>
</evidence>